<dbReference type="Proteomes" id="UP001056120">
    <property type="component" value="Linkage Group LG19"/>
</dbReference>
<proteinExistence type="predicted"/>
<name>A0ACB9DCV4_9ASTR</name>
<dbReference type="EMBL" id="CM042036">
    <property type="protein sequence ID" value="KAI3744489.1"/>
    <property type="molecule type" value="Genomic_DNA"/>
</dbReference>
<accession>A0ACB9DCV4</accession>
<evidence type="ECO:0000313" key="2">
    <source>
        <dbReference type="Proteomes" id="UP001056120"/>
    </source>
</evidence>
<gene>
    <name evidence="1" type="ORF">L1987_57571</name>
</gene>
<reference evidence="2" key="1">
    <citation type="journal article" date="2022" name="Mol. Ecol. Resour.">
        <title>The genomes of chicory, endive, great burdock and yacon provide insights into Asteraceae palaeo-polyploidization history and plant inulin production.</title>
        <authorList>
            <person name="Fan W."/>
            <person name="Wang S."/>
            <person name="Wang H."/>
            <person name="Wang A."/>
            <person name="Jiang F."/>
            <person name="Liu H."/>
            <person name="Zhao H."/>
            <person name="Xu D."/>
            <person name="Zhang Y."/>
        </authorList>
    </citation>
    <scope>NUCLEOTIDE SEQUENCE [LARGE SCALE GENOMIC DNA]</scope>
    <source>
        <strain evidence="2">cv. Yunnan</strain>
    </source>
</reference>
<reference evidence="1 2" key="2">
    <citation type="journal article" date="2022" name="Mol. Ecol. Resour.">
        <title>The genomes of chicory, endive, great burdock and yacon provide insights into Asteraceae paleo-polyploidization history and plant inulin production.</title>
        <authorList>
            <person name="Fan W."/>
            <person name="Wang S."/>
            <person name="Wang H."/>
            <person name="Wang A."/>
            <person name="Jiang F."/>
            <person name="Liu H."/>
            <person name="Zhao H."/>
            <person name="Xu D."/>
            <person name="Zhang Y."/>
        </authorList>
    </citation>
    <scope>NUCLEOTIDE SEQUENCE [LARGE SCALE GENOMIC DNA]</scope>
    <source>
        <strain evidence="2">cv. Yunnan</strain>
        <tissue evidence="1">Leaves</tissue>
    </source>
</reference>
<protein>
    <submittedName>
        <fullName evidence="1">Uncharacterized protein</fullName>
    </submittedName>
</protein>
<organism evidence="1 2">
    <name type="scientific">Smallanthus sonchifolius</name>
    <dbReference type="NCBI Taxonomy" id="185202"/>
    <lineage>
        <taxon>Eukaryota</taxon>
        <taxon>Viridiplantae</taxon>
        <taxon>Streptophyta</taxon>
        <taxon>Embryophyta</taxon>
        <taxon>Tracheophyta</taxon>
        <taxon>Spermatophyta</taxon>
        <taxon>Magnoliopsida</taxon>
        <taxon>eudicotyledons</taxon>
        <taxon>Gunneridae</taxon>
        <taxon>Pentapetalae</taxon>
        <taxon>asterids</taxon>
        <taxon>campanulids</taxon>
        <taxon>Asterales</taxon>
        <taxon>Asteraceae</taxon>
        <taxon>Asteroideae</taxon>
        <taxon>Heliantheae alliance</taxon>
        <taxon>Millerieae</taxon>
        <taxon>Smallanthus</taxon>
    </lineage>
</organism>
<sequence>MQHTRSQGSPDYEAYSEPEQELRERTRKFHSRLSELVEKKVRIPIRIADMGNDDPPARRTVHQRACDCFTGSRSSITRPNLPNTNTWQIPSHVMNTISNSTQFHGLEDEDAPGHLSLFVRICDTFRITSASDDTILLRFFPFTLSGHSATWLDTLPQDSITTWADLKAKFFKKYYPPSKAARLRDQIHSFRMDPDAPYHMAWERFNTLLSKCPHHGLSDWALVENFYNGLTFEKQHMFNTAAGGHIMDKKENSTASARTPTSATRGVHHVTTETSMAAALAAMAKEIKDLKMSTMKCEICRGGYDTIICPVTQQEQADCLGNQKTPLFNSGWRNYPNSNWRCGGNLPGFQNRQNQYGRDREARQNSGSSAGEKRIEDVLATQTQFFAQLVKTDQETQYKLKEHDTLLRSQQSAFLYLQRTVGDIALQLTDRSGGSFSGSTETNPKATLKAVTTRSGKGGESEQTPEKSEGKKKTPDVDLTRVPYPARLMQQKYAKDYGHFLELFKQLKINLPFVEALKHMPKYAKFLKDLLSNKKKLEDLSTVTLNERCHAVVQNKPPEKLADPGVFMIPCLFGSSILHHAFADLGASINLMPYSLFEKLGLGDSAPTRMSISLADRSVKYPRGIVENLLVKVDKFVFPADFVILDMEVDDRVPLILGRPFLRTAKALIDVFDGKITLRVGDENVTFDVMKLMKHSSGQDDSVFFLDTFIYHMDRFLDYVCGADLLNTQHLEVFEVAENSEEEKKPSVEAPPSLELKELPSHLEYAFLDGEAGLPVVISAAMTEEEKERLIEVLKVNKQAIAWKLTDIKGISPTFCTHRIFMEEEHKPVVQPQRRLNQNMLDVVKKEVLKLLDVGLIYPISDSTWVSPTQVVQKKGGMTVVKNEKNALIPTRTVTGWRVCIDYRRLNDATRKDHFPLPFIDQISPLHRRIRRKPPLHARTDMIETSMEVFMDDFFVFGSSFDHCLQNLEKMMMRHKVSRAGIEVDRAKIDTISSLPLPTSVKLVRSFLGHAGFYRRFIKDFLKITRPMTRLLEKDFPFEFDADCLKAFKFLKEQLVCAPILISPYLNLPFELMCDASDYAVGAVLGQRREKHFHPIYYASKTLNDAQENYTTTEKEFLAVVFAFDKFRSYLVLSKTIVYTDYAALRYLFTKKDAKPRLIRWILFLSEFDIKIKDKKGAKNVAAGHLSRLEDPGREEIREEAIVDTFPHESLMMFSDIANYLADGLVVKGMTSQQRRKFFADANHYIWDAPHLFHVGADRVQRRCVSKEEGVEILKYCHEGLTGGHNGPSYIAKKGIDFMGPFPISRGNRYILVAIDYVSKWVEAQVLPTSDARVMVGFLKKLFSKFGTPRAIISDRGTHFCNSQMEKVLPRYGVTHRLSTAYHPQSSGQVENANRGVKRILGKTVGKNRKDWSNKLDDAHWAFRTAFKTPIGTTPFRIIYGKVCHLPVELEHKAYWDLNAVNLDLPQAARHRFLQLHELDELRDEAYARSWSYKERTKALHDLWLKGVKDFKCGDRVLLYNSRLKLFPGKLKSRWTGPYTVKEIFPYGTVELQDGEGNRGQNGEGKPSKTKFQCPSRYARKLESVSRGTRETNEFARSWVPCGLDRLTRTQSPFGRGMSDRGESSSAPKRRRGPIPALRGDLEEPRLIRRAPCVIRYAVPEARPTADADPIPLYARVLHHHTLLRFDLMTEETVRLERFVDMELYHYRGFDWGLVEELGQIQRLREFIDARWTTALACDATQYMELTVEFHTTFRYVTGQFEEPAAVSFALGRHVFEMSVPQFAVAMGWYTEAGLRDFWNSIADGPYSSSLVESSIRDPIIRYIHRILACTLIGRRSGIEKCSQLDLFRLYCIVGRREANLASILISSIARGRRRGPETRLELGPYITRLAECLGVFDRYPGRLLTPGPDTIPYGSVELRLVGIIAMDDPPRFMEIRLDPKFPPPAGTPADLAIQMGRPHHDRGFHITSSGPGTTSTPYEATDTTHPRGALGSESRVKPCTAVQTLSCFPRVQYTVPCTLFDSRATFMDDNYELSSDSKEQELSIFIIMEKSKVRTDDLEEKVTATLQSFLDFPEKLEAKQSKELEE</sequence>
<evidence type="ECO:0000313" key="1">
    <source>
        <dbReference type="EMBL" id="KAI3744489.1"/>
    </source>
</evidence>
<comment type="caution">
    <text evidence="1">The sequence shown here is derived from an EMBL/GenBank/DDBJ whole genome shotgun (WGS) entry which is preliminary data.</text>
</comment>
<keyword evidence="2" id="KW-1185">Reference proteome</keyword>